<dbReference type="RefSeq" id="YP_007007574.1">
    <property type="nucleotide sequence ID" value="NC_019526.1"/>
</dbReference>
<dbReference type="Proteomes" id="UP000007524">
    <property type="component" value="Segment"/>
</dbReference>
<keyword evidence="2" id="KW-1185">Reference proteome</keyword>
<dbReference type="KEGG" id="vg:14013007"/>
<evidence type="ECO:0000313" key="1">
    <source>
        <dbReference type="EMBL" id="AFA44692.1"/>
    </source>
</evidence>
<accession>H6X4M6</accession>
<sequence length="163" mass="19028">MIGNLVDFASVSKFSENLIRIHKAFTDGFFLKVPNFCTKLEEVQGEYEYSVIQPIKCSQMYTSLTEEYIIDINDIYFISFNPDSVLEIYINAVRSKVLSTKDVNSFDISEEGYFQGSTIYEPAMLNSIFIASVLNRSDCDKFYFDLDYYDLCVEYMEKYNYVQ</sequence>
<gene>
    <name evidence="1" type="ORF">RaK2_00419</name>
</gene>
<reference evidence="1 2" key="1">
    <citation type="journal article" date="2012" name="J. Virol.">
        <title>Genome of Klebsiella sp.-Infecting Bacteriophage vB_KleM_RaK2.</title>
        <authorList>
            <person name="Simoliunas E."/>
            <person name="Kaliniene L."/>
            <person name="Truncaite L."/>
            <person name="Klausa V."/>
            <person name="Zajanckauskaite A."/>
            <person name="Meskys R."/>
        </authorList>
    </citation>
    <scope>NUCLEOTIDE SEQUENCE [LARGE SCALE GENOMIC DNA]</scope>
</reference>
<dbReference type="EMBL" id="JQ513383">
    <property type="protein sequence ID" value="AFA44692.1"/>
    <property type="molecule type" value="Genomic_DNA"/>
</dbReference>
<dbReference type="GeneID" id="14013007"/>
<name>H6X4M6_9CAUD</name>
<protein>
    <submittedName>
        <fullName evidence="1">Uncharacterized protein</fullName>
    </submittedName>
</protein>
<evidence type="ECO:0000313" key="2">
    <source>
        <dbReference type="Proteomes" id="UP000007524"/>
    </source>
</evidence>
<organism evidence="1 2">
    <name type="scientific">Klebsiella phage vB_KleM_RaK2</name>
    <dbReference type="NCBI Taxonomy" id="1147094"/>
    <lineage>
        <taxon>Viruses</taxon>
        <taxon>Duplodnaviria</taxon>
        <taxon>Heunggongvirae</taxon>
        <taxon>Uroviricota</taxon>
        <taxon>Caudoviricetes</taxon>
        <taxon>Alcyoneusvirus</taxon>
        <taxon>Alcyoneusvirus RaK2</taxon>
    </lineage>
</organism>
<proteinExistence type="predicted"/>